<comment type="subunit">
    <text evidence="5">The complex is composed of two ATP-binding proteins (ModC), two transmembrane proteins (ModB) and a solute-binding protein (ModA).</text>
</comment>
<evidence type="ECO:0000256" key="5">
    <source>
        <dbReference type="ARBA" id="ARBA00062515"/>
    </source>
</evidence>
<dbReference type="GO" id="GO:1901359">
    <property type="term" value="F:tungstate binding"/>
    <property type="evidence" value="ECO:0007669"/>
    <property type="project" value="UniProtKB-ARBA"/>
</dbReference>
<keyword evidence="9" id="KW-1185">Reference proteome</keyword>
<name>B1ZVQ9_OPITP</name>
<keyword evidence="2 6" id="KW-0500">Molybdenum</keyword>
<proteinExistence type="inferred from homology"/>
<dbReference type="GO" id="GO:0015689">
    <property type="term" value="P:molybdate ion transport"/>
    <property type="evidence" value="ECO:0007669"/>
    <property type="project" value="InterPro"/>
</dbReference>
<comment type="similarity">
    <text evidence="1">Belongs to the bacterial solute-binding protein ModA family.</text>
</comment>
<dbReference type="GO" id="GO:0030973">
    <property type="term" value="F:molybdate ion binding"/>
    <property type="evidence" value="ECO:0007669"/>
    <property type="project" value="InterPro"/>
</dbReference>
<accession>B1ZVQ9</accession>
<keyword evidence="4 7" id="KW-0732">Signal</keyword>
<gene>
    <name evidence="8" type="ordered locus">Oter_1711</name>
</gene>
<reference evidence="8 9" key="1">
    <citation type="journal article" date="2011" name="J. Bacteriol.">
        <title>Genome sequence of the verrucomicrobium Opitutus terrae PB90-1, an abundant inhabitant of rice paddy soil ecosystems.</title>
        <authorList>
            <person name="van Passel M.W."/>
            <person name="Kant R."/>
            <person name="Palva A."/>
            <person name="Copeland A."/>
            <person name="Lucas S."/>
            <person name="Lapidus A."/>
            <person name="Glavina del Rio T."/>
            <person name="Pitluck S."/>
            <person name="Goltsman E."/>
            <person name="Clum A."/>
            <person name="Sun H."/>
            <person name="Schmutz J."/>
            <person name="Larimer F.W."/>
            <person name="Land M.L."/>
            <person name="Hauser L."/>
            <person name="Kyrpides N."/>
            <person name="Mikhailova N."/>
            <person name="Richardson P.P."/>
            <person name="Janssen P.H."/>
            <person name="de Vos W.M."/>
            <person name="Smidt H."/>
        </authorList>
    </citation>
    <scope>NUCLEOTIDE SEQUENCE [LARGE SCALE GENOMIC DNA]</scope>
    <source>
        <strain evidence="9">DSM 11246 / JCM 15787 / PB90-1</strain>
    </source>
</reference>
<dbReference type="FunFam" id="3.40.190.10:FF:000035">
    <property type="entry name" value="Molybdate ABC transporter substrate-binding protein"/>
    <property type="match status" value="1"/>
</dbReference>
<feature type="signal peptide" evidence="7">
    <location>
        <begin position="1"/>
        <end position="41"/>
    </location>
</feature>
<dbReference type="Pfam" id="PF13531">
    <property type="entry name" value="SBP_bac_11"/>
    <property type="match status" value="1"/>
</dbReference>
<keyword evidence="3 6" id="KW-0479">Metal-binding</keyword>
<evidence type="ECO:0000313" key="9">
    <source>
        <dbReference type="Proteomes" id="UP000007013"/>
    </source>
</evidence>
<dbReference type="CDD" id="cd13539">
    <property type="entry name" value="PBP2_AvModA"/>
    <property type="match status" value="1"/>
</dbReference>
<dbReference type="eggNOG" id="COG0725">
    <property type="taxonomic scope" value="Bacteria"/>
</dbReference>
<evidence type="ECO:0000256" key="2">
    <source>
        <dbReference type="ARBA" id="ARBA00022505"/>
    </source>
</evidence>
<feature type="binding site" evidence="6">
    <location>
        <position position="190"/>
    </location>
    <ligand>
        <name>molybdate</name>
        <dbReference type="ChEBI" id="CHEBI:36264"/>
    </ligand>
</feature>
<dbReference type="EMBL" id="CP001032">
    <property type="protein sequence ID" value="ACB74995.1"/>
    <property type="molecule type" value="Genomic_DNA"/>
</dbReference>
<evidence type="ECO:0000256" key="3">
    <source>
        <dbReference type="ARBA" id="ARBA00022723"/>
    </source>
</evidence>
<dbReference type="InterPro" id="IPR050682">
    <property type="entry name" value="ModA/WtpA"/>
</dbReference>
<dbReference type="STRING" id="452637.Oter_1711"/>
<evidence type="ECO:0000256" key="4">
    <source>
        <dbReference type="ARBA" id="ARBA00022729"/>
    </source>
</evidence>
<dbReference type="InterPro" id="IPR044084">
    <property type="entry name" value="AvModA-like_subst-bd"/>
</dbReference>
<dbReference type="NCBIfam" id="TIGR01256">
    <property type="entry name" value="modA"/>
    <property type="match status" value="1"/>
</dbReference>
<dbReference type="AlphaFoldDB" id="B1ZVQ9"/>
<organism evidence="8 9">
    <name type="scientific">Opitutus terrae (strain DSM 11246 / JCM 15787 / PB90-1)</name>
    <dbReference type="NCBI Taxonomy" id="452637"/>
    <lineage>
        <taxon>Bacteria</taxon>
        <taxon>Pseudomonadati</taxon>
        <taxon>Verrucomicrobiota</taxon>
        <taxon>Opitutia</taxon>
        <taxon>Opitutales</taxon>
        <taxon>Opitutaceae</taxon>
        <taxon>Opitutus</taxon>
    </lineage>
</organism>
<evidence type="ECO:0000313" key="8">
    <source>
        <dbReference type="EMBL" id="ACB74995.1"/>
    </source>
</evidence>
<dbReference type="GO" id="GO:0046872">
    <property type="term" value="F:metal ion binding"/>
    <property type="evidence" value="ECO:0007669"/>
    <property type="project" value="UniProtKB-KW"/>
</dbReference>
<protein>
    <submittedName>
        <fullName evidence="8">Molybdenum ABC transporter, periplasmic molybdate-binding protein</fullName>
    </submittedName>
</protein>
<dbReference type="PIRSF" id="PIRSF004846">
    <property type="entry name" value="ModA"/>
    <property type="match status" value="1"/>
</dbReference>
<dbReference type="Proteomes" id="UP000007013">
    <property type="component" value="Chromosome"/>
</dbReference>
<feature type="binding site" evidence="6">
    <location>
        <position position="82"/>
    </location>
    <ligand>
        <name>molybdate</name>
        <dbReference type="ChEBI" id="CHEBI:36264"/>
    </ligand>
</feature>
<dbReference type="HOGENOM" id="CLU_065520_1_0_0"/>
<feature type="chain" id="PRO_5002774960" evidence="7">
    <location>
        <begin position="42"/>
        <end position="292"/>
    </location>
</feature>
<evidence type="ECO:0000256" key="1">
    <source>
        <dbReference type="ARBA" id="ARBA00009175"/>
    </source>
</evidence>
<evidence type="ECO:0000256" key="7">
    <source>
        <dbReference type="SAM" id="SignalP"/>
    </source>
</evidence>
<evidence type="ECO:0000256" key="6">
    <source>
        <dbReference type="PIRSR" id="PIRSR004846-1"/>
    </source>
</evidence>
<sequence length="292" mass="31307">MYGGPCRTFGPVGSLRFCFTRFFRLLFAGAGLAWVAGSAPAAEHPRVAVAAAANLVYALDELHRAFRAAEPDIELTVSTGASGSLVAQITHGAPYDVFLSADLEYPRALLAAGHAKPDSLIVFAQGRLVVWTLNPALALDSFATLDWNAVKKIAIANTDSAPYGRAARSALERAGLWSQLSPKLVYGENVSQTAQFVETGSADLGFVALSLVLSPRLKERGRWLAVPPDLYSPLAQGAVLTRRGAANPAAARYLQFLQSEPAQAVLSRFGYEVPRRPVSGRAEVRDWTLGRQ</sequence>
<dbReference type="PANTHER" id="PTHR30632">
    <property type="entry name" value="MOLYBDATE-BINDING PERIPLASMIC PROTEIN"/>
    <property type="match status" value="1"/>
</dbReference>
<dbReference type="PANTHER" id="PTHR30632:SF14">
    <property type="entry name" value="TUNGSTATE_MOLYBDATE_CHROMATE-BINDING PROTEIN MODA"/>
    <property type="match status" value="1"/>
</dbReference>
<dbReference type="SUPFAM" id="SSF53850">
    <property type="entry name" value="Periplasmic binding protein-like II"/>
    <property type="match status" value="1"/>
</dbReference>
<dbReference type="Gene3D" id="3.40.190.10">
    <property type="entry name" value="Periplasmic binding protein-like II"/>
    <property type="match status" value="2"/>
</dbReference>
<dbReference type="KEGG" id="ote:Oter_1711"/>
<dbReference type="InterPro" id="IPR005950">
    <property type="entry name" value="ModA"/>
</dbReference>